<dbReference type="GO" id="GO:0071949">
    <property type="term" value="F:FAD binding"/>
    <property type="evidence" value="ECO:0007669"/>
    <property type="project" value="TreeGrafter"/>
</dbReference>
<evidence type="ECO:0000313" key="10">
    <source>
        <dbReference type="Proteomes" id="UP001485043"/>
    </source>
</evidence>
<comment type="catalytic activity">
    <reaction evidence="6">
        <text>L-proline + a quinone = (S)-1-pyrroline-5-carboxylate + a quinol + H(+)</text>
        <dbReference type="Rhea" id="RHEA:23784"/>
        <dbReference type="ChEBI" id="CHEBI:15378"/>
        <dbReference type="ChEBI" id="CHEBI:17388"/>
        <dbReference type="ChEBI" id="CHEBI:24646"/>
        <dbReference type="ChEBI" id="CHEBI:60039"/>
        <dbReference type="ChEBI" id="CHEBI:132124"/>
        <dbReference type="EC" id="1.5.5.2"/>
    </reaction>
</comment>
<comment type="function">
    <text evidence="6">Converts proline to delta-1-pyrroline-5-carboxylate.</text>
</comment>
<dbReference type="InterPro" id="IPR018247">
    <property type="entry name" value="EF_Hand_1_Ca_BS"/>
</dbReference>
<evidence type="ECO:0000256" key="4">
    <source>
        <dbReference type="ARBA" id="ARBA00023002"/>
    </source>
</evidence>
<keyword evidence="6" id="KW-0274">FAD</keyword>
<feature type="region of interest" description="Disordered" evidence="7">
    <location>
        <begin position="590"/>
        <end position="613"/>
    </location>
</feature>
<feature type="region of interest" description="Disordered" evidence="7">
    <location>
        <begin position="53"/>
        <end position="85"/>
    </location>
</feature>
<dbReference type="InterPro" id="IPR002872">
    <property type="entry name" value="Proline_DH_dom"/>
</dbReference>
<dbReference type="InterPro" id="IPR015659">
    <property type="entry name" value="Proline_oxidase"/>
</dbReference>
<dbReference type="EMBL" id="JALJOV010000017">
    <property type="protein sequence ID" value="KAK9868663.1"/>
    <property type="molecule type" value="Genomic_DNA"/>
</dbReference>
<dbReference type="PANTHER" id="PTHR13914">
    <property type="entry name" value="PROLINE OXIDASE"/>
    <property type="match status" value="1"/>
</dbReference>
<dbReference type="PANTHER" id="PTHR13914:SF0">
    <property type="entry name" value="PROLINE DEHYDROGENASE 1, MITOCHONDRIAL"/>
    <property type="match status" value="1"/>
</dbReference>
<dbReference type="GO" id="GO:0010133">
    <property type="term" value="P:L-proline catabolic process to L-glutamate"/>
    <property type="evidence" value="ECO:0007669"/>
    <property type="project" value="TreeGrafter"/>
</dbReference>
<dbReference type="GO" id="GO:0005509">
    <property type="term" value="F:calcium ion binding"/>
    <property type="evidence" value="ECO:0007669"/>
    <property type="project" value="InterPro"/>
</dbReference>
<keyword evidence="3" id="KW-0106">Calcium</keyword>
<dbReference type="SUPFAM" id="SSF47473">
    <property type="entry name" value="EF-hand"/>
    <property type="match status" value="1"/>
</dbReference>
<sequence>MKAAWAARGLQQAWQRHASASLQPVTWENCPAVYRSAAAFSSALPQIWAAQPQLAEDDPEPAQRDPTSEPGHQYERAANAPTSPLDFNNPEVAFNAKSTFQLVRSLAVLRACQIQPLVKHADQLLGLSNRILGQTLTNYIVRKTFFNHFCAGEDQKSVQPTLQWLHSNGVGGILDYAAEDDTKPDPAKEREQKSLAQNSSDQVVARRFDYETEAQCDRHMEAFKRSIAAAADAPGQGFAAIKVTALGNPKLLERVSGALVALQNLFSQFDMDMNNKITRDEFSQVYRDLFVDQDSERTEHLFDQLSDGSGSIDFLGWSQGVRLQDLPGIVKHCKSPGPLFLSALTDEEMELLHNMMDRLDHIAKFAVESKVRLMVDAEHSYFQPAIDHAATELQRKYNRDEPHILNTYQCYLKDSRDRIGVDTERAQREGWKFGAKLVRGAYMFMENERAKQKGFPSPVWPSKQDTHDNYDRIVETLLPMVQDEGAEMMIASHNQVSIERAVALVQRHGMDPSASGIFFGQLLGMADHLTFVLGQNGFRAYKYVPFGPIGDVMPYLVRRAQENSSLLGGVANEKAMMRAEIWRRLRPSSALPTSSSSALQKNQSAGAAAAAAQ</sequence>
<feature type="region of interest" description="Disordered" evidence="7">
    <location>
        <begin position="179"/>
        <end position="200"/>
    </location>
</feature>
<evidence type="ECO:0000259" key="8">
    <source>
        <dbReference type="PROSITE" id="PS50222"/>
    </source>
</evidence>
<evidence type="ECO:0000256" key="7">
    <source>
        <dbReference type="SAM" id="MobiDB-lite"/>
    </source>
</evidence>
<proteinExistence type="inferred from homology"/>
<evidence type="ECO:0000256" key="5">
    <source>
        <dbReference type="ARBA" id="ARBA00023062"/>
    </source>
</evidence>
<dbReference type="Proteomes" id="UP001485043">
    <property type="component" value="Unassembled WGS sequence"/>
</dbReference>
<gene>
    <name evidence="9" type="ORF">WJX84_008556</name>
</gene>
<dbReference type="Gene3D" id="3.20.20.220">
    <property type="match status" value="1"/>
</dbReference>
<keyword evidence="5 6" id="KW-0642">Proline metabolism</keyword>
<dbReference type="GO" id="GO:0004657">
    <property type="term" value="F:proline dehydrogenase activity"/>
    <property type="evidence" value="ECO:0007669"/>
    <property type="project" value="UniProtKB-EC"/>
</dbReference>
<dbReference type="InterPro" id="IPR011992">
    <property type="entry name" value="EF-hand-dom_pair"/>
</dbReference>
<comment type="caution">
    <text evidence="9">The sequence shown here is derived from an EMBL/GenBank/DDBJ whole genome shotgun (WGS) entry which is preliminary data.</text>
</comment>
<dbReference type="Pfam" id="PF01619">
    <property type="entry name" value="Pro_dh"/>
    <property type="match status" value="1"/>
</dbReference>
<keyword evidence="10" id="KW-1185">Reference proteome</keyword>
<comment type="cofactor">
    <cofactor evidence="6">
        <name>FAD</name>
        <dbReference type="ChEBI" id="CHEBI:57692"/>
    </cofactor>
</comment>
<dbReference type="InterPro" id="IPR002048">
    <property type="entry name" value="EF_hand_dom"/>
</dbReference>
<dbReference type="Gene3D" id="1.10.238.10">
    <property type="entry name" value="EF-hand"/>
    <property type="match status" value="1"/>
</dbReference>
<feature type="compositionally biased region" description="Basic and acidic residues" evidence="7">
    <location>
        <begin position="180"/>
        <end position="193"/>
    </location>
</feature>
<reference evidence="9 10" key="1">
    <citation type="journal article" date="2024" name="Nat. Commun.">
        <title>Phylogenomics reveals the evolutionary origins of lichenization in chlorophyte algae.</title>
        <authorList>
            <person name="Puginier C."/>
            <person name="Libourel C."/>
            <person name="Otte J."/>
            <person name="Skaloud P."/>
            <person name="Haon M."/>
            <person name="Grisel S."/>
            <person name="Petersen M."/>
            <person name="Berrin J.G."/>
            <person name="Delaux P.M."/>
            <person name="Dal Grande F."/>
            <person name="Keller J."/>
        </authorList>
    </citation>
    <scope>NUCLEOTIDE SEQUENCE [LARGE SCALE GENOMIC DNA]</scope>
    <source>
        <strain evidence="9 10">SAG 2523</strain>
    </source>
</reference>
<protein>
    <recommendedName>
        <fullName evidence="2 6">Proline dehydrogenase</fullName>
        <ecNumber evidence="2 6">1.5.5.2</ecNumber>
    </recommendedName>
</protein>
<keyword evidence="6" id="KW-0285">Flavoprotein</keyword>
<feature type="domain" description="EF-hand" evidence="8">
    <location>
        <begin position="257"/>
        <end position="292"/>
    </location>
</feature>
<organism evidence="9 10">
    <name type="scientific">Apatococcus fuscideae</name>
    <dbReference type="NCBI Taxonomy" id="2026836"/>
    <lineage>
        <taxon>Eukaryota</taxon>
        <taxon>Viridiplantae</taxon>
        <taxon>Chlorophyta</taxon>
        <taxon>core chlorophytes</taxon>
        <taxon>Trebouxiophyceae</taxon>
        <taxon>Chlorellales</taxon>
        <taxon>Chlorellaceae</taxon>
        <taxon>Apatococcus</taxon>
    </lineage>
</organism>
<keyword evidence="4 6" id="KW-0560">Oxidoreductase</keyword>
<evidence type="ECO:0000313" key="9">
    <source>
        <dbReference type="EMBL" id="KAK9868663.1"/>
    </source>
</evidence>
<dbReference type="PROSITE" id="PS50222">
    <property type="entry name" value="EF_HAND_2"/>
    <property type="match status" value="1"/>
</dbReference>
<dbReference type="InterPro" id="IPR029041">
    <property type="entry name" value="FAD-linked_oxidoreductase-like"/>
</dbReference>
<evidence type="ECO:0000256" key="3">
    <source>
        <dbReference type="ARBA" id="ARBA00022837"/>
    </source>
</evidence>
<dbReference type="AlphaFoldDB" id="A0AAW1TJ44"/>
<evidence type="ECO:0000256" key="1">
    <source>
        <dbReference type="ARBA" id="ARBA00005869"/>
    </source>
</evidence>
<comment type="similarity">
    <text evidence="1 6">Belongs to the proline oxidase family.</text>
</comment>
<dbReference type="GO" id="GO:0005739">
    <property type="term" value="C:mitochondrion"/>
    <property type="evidence" value="ECO:0007669"/>
    <property type="project" value="TreeGrafter"/>
</dbReference>
<feature type="compositionally biased region" description="Basic and acidic residues" evidence="7">
    <location>
        <begin position="61"/>
        <end position="75"/>
    </location>
</feature>
<accession>A0AAW1TJ44</accession>
<dbReference type="PROSITE" id="PS00018">
    <property type="entry name" value="EF_HAND_1"/>
    <property type="match status" value="1"/>
</dbReference>
<dbReference type="SUPFAM" id="SSF51730">
    <property type="entry name" value="FAD-linked oxidoreductase"/>
    <property type="match status" value="1"/>
</dbReference>
<dbReference type="EC" id="1.5.5.2" evidence="2 6"/>
<evidence type="ECO:0000256" key="2">
    <source>
        <dbReference type="ARBA" id="ARBA00012695"/>
    </source>
</evidence>
<name>A0AAW1TJ44_9CHLO</name>
<dbReference type="CDD" id="cd00051">
    <property type="entry name" value="EFh"/>
    <property type="match status" value="1"/>
</dbReference>
<evidence type="ECO:0000256" key="6">
    <source>
        <dbReference type="RuleBase" id="RU364054"/>
    </source>
</evidence>